<name>A0A556MV88_9SPHI</name>
<dbReference type="AlphaFoldDB" id="A0A556MV88"/>
<organism evidence="4 5">
    <name type="scientific">Mucilaginibacter corticis</name>
    <dbReference type="NCBI Taxonomy" id="2597670"/>
    <lineage>
        <taxon>Bacteria</taxon>
        <taxon>Pseudomonadati</taxon>
        <taxon>Bacteroidota</taxon>
        <taxon>Sphingobacteriia</taxon>
        <taxon>Sphingobacteriales</taxon>
        <taxon>Sphingobacteriaceae</taxon>
        <taxon>Mucilaginibacter</taxon>
    </lineage>
</organism>
<dbReference type="Gene3D" id="3.40.1190.20">
    <property type="match status" value="1"/>
</dbReference>
<dbReference type="EMBL" id="VLPK01000001">
    <property type="protein sequence ID" value="TSJ43775.1"/>
    <property type="molecule type" value="Genomic_DNA"/>
</dbReference>
<evidence type="ECO:0000259" key="3">
    <source>
        <dbReference type="Pfam" id="PF00294"/>
    </source>
</evidence>
<evidence type="ECO:0000313" key="4">
    <source>
        <dbReference type="EMBL" id="TSJ43775.1"/>
    </source>
</evidence>
<accession>A0A556MV88</accession>
<dbReference type="OrthoDB" id="9813569at2"/>
<gene>
    <name evidence="4" type="ORF">FO440_06190</name>
</gene>
<reference evidence="4 5" key="1">
    <citation type="submission" date="2019-07" db="EMBL/GenBank/DDBJ databases">
        <authorList>
            <person name="Huq M.A."/>
        </authorList>
    </citation>
    <scope>NUCLEOTIDE SEQUENCE [LARGE SCALE GENOMIC DNA]</scope>
    <source>
        <strain evidence="4 5">MAH-19</strain>
    </source>
</reference>
<keyword evidence="1" id="KW-0808">Transferase</keyword>
<sequence>MKNGILVGGNWIVDYVKLIDVFPEEEKLVNILSESSCNGGSAYNVIMDLWKLQANFPLSGVGLVGDDDRGNLIISHCKDLGINTTQIRKTGNAHTSYTDVMSVKGTGKRTFFHQRGANALLDIEHFDFSLSEDKIFHLGYLLLLDQLDIIEADGTSRASKVLGNAKKHGLITSVDIVSERSDRFKDVIPSSLPYIDYLFVNEYEAGMITGVKTIGPGGSIILKSCYDAALRLLNMGVNKWVILHFPEGVIAISKSGDSHYQPSIQIPATRVAGASGAGDAFAAGVLIGVHNDQDMKDCLELGVGAAASSLFESTSSDGVLPSVECLKLAEQFGYREAI</sequence>
<dbReference type="InterPro" id="IPR029056">
    <property type="entry name" value="Ribokinase-like"/>
</dbReference>
<dbReference type="Pfam" id="PF00294">
    <property type="entry name" value="PfkB"/>
    <property type="match status" value="1"/>
</dbReference>
<comment type="caution">
    <text evidence="4">The sequence shown here is derived from an EMBL/GenBank/DDBJ whole genome shotgun (WGS) entry which is preliminary data.</text>
</comment>
<dbReference type="InterPro" id="IPR011611">
    <property type="entry name" value="PfkB_dom"/>
</dbReference>
<evidence type="ECO:0000256" key="1">
    <source>
        <dbReference type="ARBA" id="ARBA00022679"/>
    </source>
</evidence>
<dbReference type="GO" id="GO:0005829">
    <property type="term" value="C:cytosol"/>
    <property type="evidence" value="ECO:0007669"/>
    <property type="project" value="TreeGrafter"/>
</dbReference>
<dbReference type="GO" id="GO:0016301">
    <property type="term" value="F:kinase activity"/>
    <property type="evidence" value="ECO:0007669"/>
    <property type="project" value="UniProtKB-KW"/>
</dbReference>
<evidence type="ECO:0000313" key="5">
    <source>
        <dbReference type="Proteomes" id="UP000318733"/>
    </source>
</evidence>
<keyword evidence="2 4" id="KW-0418">Kinase</keyword>
<dbReference type="PANTHER" id="PTHR10584">
    <property type="entry name" value="SUGAR KINASE"/>
    <property type="match status" value="1"/>
</dbReference>
<keyword evidence="5" id="KW-1185">Reference proteome</keyword>
<proteinExistence type="predicted"/>
<dbReference type="SUPFAM" id="SSF53613">
    <property type="entry name" value="Ribokinase-like"/>
    <property type="match status" value="1"/>
</dbReference>
<dbReference type="PANTHER" id="PTHR10584:SF166">
    <property type="entry name" value="RIBOKINASE"/>
    <property type="match status" value="1"/>
</dbReference>
<evidence type="ECO:0000256" key="2">
    <source>
        <dbReference type="ARBA" id="ARBA00022777"/>
    </source>
</evidence>
<protein>
    <submittedName>
        <fullName evidence="4">Carbohydrate kinase family protein</fullName>
    </submittedName>
</protein>
<dbReference type="Proteomes" id="UP000318733">
    <property type="component" value="Unassembled WGS sequence"/>
</dbReference>
<feature type="domain" description="Carbohydrate kinase PfkB" evidence="3">
    <location>
        <begin position="20"/>
        <end position="314"/>
    </location>
</feature>
<dbReference type="RefSeq" id="WP_144247341.1">
    <property type="nucleotide sequence ID" value="NZ_VLPK01000001.1"/>
</dbReference>